<dbReference type="InterPro" id="IPR016181">
    <property type="entry name" value="Acyl_CoA_acyltransferase"/>
</dbReference>
<evidence type="ECO:0000256" key="3">
    <source>
        <dbReference type="PIRNR" id="PIRNR005751"/>
    </source>
</evidence>
<keyword evidence="3" id="KW-0436">Ligase</keyword>
<comment type="catalytic activity">
    <reaction evidence="3">
        <text>holo-[citrate lyase ACP] + acetate + ATP = acetyl-[citrate lyase ACP] + AMP + diphosphate</text>
        <dbReference type="Rhea" id="RHEA:23788"/>
        <dbReference type="Rhea" id="RHEA-COMP:10158"/>
        <dbReference type="Rhea" id="RHEA-COMP:13710"/>
        <dbReference type="ChEBI" id="CHEBI:30089"/>
        <dbReference type="ChEBI" id="CHEBI:30616"/>
        <dbReference type="ChEBI" id="CHEBI:33019"/>
        <dbReference type="ChEBI" id="CHEBI:82683"/>
        <dbReference type="ChEBI" id="CHEBI:137976"/>
        <dbReference type="ChEBI" id="CHEBI:456215"/>
        <dbReference type="EC" id="6.2.1.22"/>
    </reaction>
</comment>
<dbReference type="SMART" id="SM00764">
    <property type="entry name" value="Citrate_ly_lig"/>
    <property type="match status" value="1"/>
</dbReference>
<evidence type="ECO:0000259" key="4">
    <source>
        <dbReference type="SMART" id="SM00764"/>
    </source>
</evidence>
<accession>A0A0R1RQU4</accession>
<dbReference type="Gene3D" id="3.40.50.620">
    <property type="entry name" value="HUPs"/>
    <property type="match status" value="1"/>
</dbReference>
<dbReference type="NCBIfam" id="TIGR00124">
    <property type="entry name" value="cit_ly_ligase"/>
    <property type="match status" value="1"/>
</dbReference>
<dbReference type="STRING" id="1423747.FC69_GL001559"/>
<comment type="caution">
    <text evidence="5">The sequence shown here is derived from an EMBL/GenBank/DDBJ whole genome shotgun (WGS) entry which is preliminary data.</text>
</comment>
<dbReference type="PANTHER" id="PTHR40599">
    <property type="entry name" value="[CITRATE [PRO-3S]-LYASE] LIGASE"/>
    <property type="match status" value="1"/>
</dbReference>
<dbReference type="PANTHER" id="PTHR40599:SF1">
    <property type="entry name" value="[CITRATE [PRO-3S]-LYASE] LIGASE"/>
    <property type="match status" value="1"/>
</dbReference>
<reference evidence="5 6" key="1">
    <citation type="journal article" date="2015" name="Genome Announc.">
        <title>Expanding the biotechnology potential of lactobacilli through comparative genomics of 213 strains and associated genera.</title>
        <authorList>
            <person name="Sun Z."/>
            <person name="Harris H.M."/>
            <person name="McCann A."/>
            <person name="Guo C."/>
            <person name="Argimon S."/>
            <person name="Zhang W."/>
            <person name="Yang X."/>
            <person name="Jeffery I.B."/>
            <person name="Cooney J.C."/>
            <person name="Kagawa T.F."/>
            <person name="Liu W."/>
            <person name="Song Y."/>
            <person name="Salvetti E."/>
            <person name="Wrobel A."/>
            <person name="Rasinkangas P."/>
            <person name="Parkhill J."/>
            <person name="Rea M.C."/>
            <person name="O'Sullivan O."/>
            <person name="Ritari J."/>
            <person name="Douillard F.P."/>
            <person name="Paul Ross R."/>
            <person name="Yang R."/>
            <person name="Briner A.E."/>
            <person name="Felis G.E."/>
            <person name="de Vos W.M."/>
            <person name="Barrangou R."/>
            <person name="Klaenhammer T.R."/>
            <person name="Caufield P.W."/>
            <person name="Cui Y."/>
            <person name="Zhang H."/>
            <person name="O'Toole P.W."/>
        </authorList>
    </citation>
    <scope>NUCLEOTIDE SEQUENCE [LARGE SCALE GENOMIC DNA]</scope>
    <source>
        <strain evidence="5 6">DSM 14340</strain>
    </source>
</reference>
<keyword evidence="1 3" id="KW-0547">Nucleotide-binding</keyword>
<dbReference type="InterPro" id="IPR014729">
    <property type="entry name" value="Rossmann-like_a/b/a_fold"/>
</dbReference>
<dbReference type="GO" id="GO:0008771">
    <property type="term" value="F:[citrate (pro-3S)-lyase] ligase activity"/>
    <property type="evidence" value="ECO:0007669"/>
    <property type="project" value="UniProtKB-EC"/>
</dbReference>
<name>A0A0R1RQU4_9LACO</name>
<gene>
    <name evidence="5" type="ORF">FC69_GL001559</name>
</gene>
<dbReference type="Pfam" id="PF08218">
    <property type="entry name" value="Citrate_ly_lig"/>
    <property type="match status" value="1"/>
</dbReference>
<dbReference type="EMBL" id="AZEX01000044">
    <property type="protein sequence ID" value="KRL59599.1"/>
    <property type="molecule type" value="Genomic_DNA"/>
</dbReference>
<feature type="domain" description="Citrate lyase ligase C-terminal" evidence="4">
    <location>
        <begin position="143"/>
        <end position="319"/>
    </location>
</feature>
<dbReference type="SUPFAM" id="SSF55729">
    <property type="entry name" value="Acyl-CoA N-acyltransferases (Nat)"/>
    <property type="match status" value="1"/>
</dbReference>
<dbReference type="GO" id="GO:0005524">
    <property type="term" value="F:ATP binding"/>
    <property type="evidence" value="ECO:0007669"/>
    <property type="project" value="UniProtKB-UniRule"/>
</dbReference>
<dbReference type="RefSeq" id="WP_025082887.1">
    <property type="nucleotide sequence ID" value="NZ_AZEX01000044.1"/>
</dbReference>
<dbReference type="Proteomes" id="UP000051264">
    <property type="component" value="Unassembled WGS sequence"/>
</dbReference>
<dbReference type="PIRSF" id="PIRSF005751">
    <property type="entry name" value="Acet_citr_lig"/>
    <property type="match status" value="1"/>
</dbReference>
<evidence type="ECO:0000256" key="2">
    <source>
        <dbReference type="ARBA" id="ARBA00022840"/>
    </source>
</evidence>
<evidence type="ECO:0000256" key="1">
    <source>
        <dbReference type="ARBA" id="ARBA00022741"/>
    </source>
</evidence>
<dbReference type="EC" id="6.2.1.22" evidence="3"/>
<sequence length="345" mass="38422">MMLKRIWLGLNQTETQQWQALLEQAGLAVDWQVDYTIGLFENKQLIATGSVYANIIKCVAVSNQQQSQNLLTQVVQALLDDLEANQQTHSFVYTKPGTADYFTALGFKAIVTTKQVIVLERGFPNLNDYRQQLRQAKQAGQRIGAIVLNANPLTIGHEHLIQTAVQASDHLYLFVVSEERSLFSAQERLAMVQQIANKYTNVTVLPTNQYLVSSMTFPNYFLKDRADQNLARVQAEVDATLFAKVIAPELAITTRWVGEEPLSPVTAIYNQQMAHVFGTAIQLQIMPRLAIAGQVVSATRVRTAIKAQDWSQVAQLVPKEIYPIVKGSIDDGIKTNRNGGDHGVQ</sequence>
<dbReference type="eggNOG" id="COG3053">
    <property type="taxonomic scope" value="Bacteria"/>
</dbReference>
<protein>
    <recommendedName>
        <fullName evidence="3">[Citrate [pro-3S]-lyase] ligase</fullName>
        <ecNumber evidence="3">6.2.1.22</ecNumber>
    </recommendedName>
</protein>
<organism evidence="5 6">
    <name type="scientific">Latilactobacillus fuchuensis DSM 14340 = JCM 11249</name>
    <dbReference type="NCBI Taxonomy" id="1423747"/>
    <lineage>
        <taxon>Bacteria</taxon>
        <taxon>Bacillati</taxon>
        <taxon>Bacillota</taxon>
        <taxon>Bacilli</taxon>
        <taxon>Lactobacillales</taxon>
        <taxon>Lactobacillaceae</taxon>
        <taxon>Latilactobacillus</taxon>
    </lineage>
</organism>
<keyword evidence="2 3" id="KW-0067">ATP-binding</keyword>
<dbReference type="OrthoDB" id="9779753at2"/>
<comment type="function">
    <text evidence="3">Acetylation of prosthetic group (2-(5''-phosphoribosyl)-3'-dephosphocoenzyme-A) of the gamma subunit of citrate lyase.</text>
</comment>
<evidence type="ECO:0000313" key="5">
    <source>
        <dbReference type="EMBL" id="KRL59599.1"/>
    </source>
</evidence>
<dbReference type="PATRIC" id="fig|1423747.3.peg.1587"/>
<dbReference type="InterPro" id="IPR005216">
    <property type="entry name" value="Citrate_lyase_ligase"/>
</dbReference>
<dbReference type="InterPro" id="IPR013166">
    <property type="entry name" value="Citrate_lyase_ligase_C"/>
</dbReference>
<evidence type="ECO:0000313" key="6">
    <source>
        <dbReference type="Proteomes" id="UP000051264"/>
    </source>
</evidence>
<proteinExistence type="predicted"/>
<dbReference type="AlphaFoldDB" id="A0A0R1RQU4"/>
<dbReference type="SUPFAM" id="SSF52374">
    <property type="entry name" value="Nucleotidylyl transferase"/>
    <property type="match status" value="1"/>
</dbReference>